<dbReference type="AlphaFoldDB" id="A0A9D1NNK7"/>
<protein>
    <submittedName>
        <fullName evidence="1">Restriction endonuclease subunit M</fullName>
    </submittedName>
</protein>
<keyword evidence="1" id="KW-0255">Endonuclease</keyword>
<dbReference type="GO" id="GO:0004519">
    <property type="term" value="F:endonuclease activity"/>
    <property type="evidence" value="ECO:0007669"/>
    <property type="project" value="UniProtKB-KW"/>
</dbReference>
<dbReference type="EMBL" id="DVOR01000240">
    <property type="protein sequence ID" value="HIV09976.1"/>
    <property type="molecule type" value="Genomic_DNA"/>
</dbReference>
<dbReference type="Proteomes" id="UP000886845">
    <property type="component" value="Unassembled WGS sequence"/>
</dbReference>
<reference evidence="1" key="1">
    <citation type="submission" date="2020-10" db="EMBL/GenBank/DDBJ databases">
        <authorList>
            <person name="Gilroy R."/>
        </authorList>
    </citation>
    <scope>NUCLEOTIDE SEQUENCE</scope>
    <source>
        <strain evidence="1">35461</strain>
    </source>
</reference>
<reference evidence="1" key="2">
    <citation type="journal article" date="2021" name="PeerJ">
        <title>Extensive microbial diversity within the chicken gut microbiome revealed by metagenomics and culture.</title>
        <authorList>
            <person name="Gilroy R."/>
            <person name="Ravi A."/>
            <person name="Getino M."/>
            <person name="Pursley I."/>
            <person name="Horton D.L."/>
            <person name="Alikhan N.F."/>
            <person name="Baker D."/>
            <person name="Gharbi K."/>
            <person name="Hall N."/>
            <person name="Watson M."/>
            <person name="Adriaenssens E.M."/>
            <person name="Foster-Nyarko E."/>
            <person name="Jarju S."/>
            <person name="Secka A."/>
            <person name="Antonio M."/>
            <person name="Oren A."/>
            <person name="Chaudhuri R.R."/>
            <person name="La Ragione R."/>
            <person name="Hildebrand F."/>
            <person name="Pallen M.J."/>
        </authorList>
    </citation>
    <scope>NUCLEOTIDE SEQUENCE</scope>
    <source>
        <strain evidence="1">35461</strain>
    </source>
</reference>
<comment type="caution">
    <text evidence="1">The sequence shown here is derived from an EMBL/GenBank/DDBJ whole genome shotgun (WGS) entry which is preliminary data.</text>
</comment>
<keyword evidence="1" id="KW-0540">Nuclease</keyword>
<evidence type="ECO:0000313" key="2">
    <source>
        <dbReference type="Proteomes" id="UP000886845"/>
    </source>
</evidence>
<gene>
    <name evidence="1" type="ORF">IAC79_07680</name>
</gene>
<name>A0A9D1NNK7_9BACT</name>
<organism evidence="1 2">
    <name type="scientific">Candidatus Spyradenecus faecavium</name>
    <dbReference type="NCBI Taxonomy" id="2840947"/>
    <lineage>
        <taxon>Bacteria</taxon>
        <taxon>Pseudomonadati</taxon>
        <taxon>Lentisphaerota</taxon>
        <taxon>Lentisphaeria</taxon>
        <taxon>Lentisphaerales</taxon>
        <taxon>Lentisphaeraceae</taxon>
        <taxon>Lentisphaeraceae incertae sedis</taxon>
        <taxon>Candidatus Spyradenecus</taxon>
    </lineage>
</organism>
<accession>A0A9D1NNK7</accession>
<proteinExistence type="predicted"/>
<keyword evidence="1" id="KW-0378">Hydrolase</keyword>
<evidence type="ECO:0000313" key="1">
    <source>
        <dbReference type="EMBL" id="HIV09976.1"/>
    </source>
</evidence>
<sequence>MPLLLGEVDILEDDLVKAVPGVLDILLRDRTTGRNILWGTEDYAALGHHAQDEIRLEAITGANGRVIRPRTAKAAHVQRRRSVERAEVFTPAWVVNAQNDLIDAAWFGHPSPFTVPTAGGRAWEPTERAIPFPEGCAWRDYVRLPRLEITCGEAPYLTTRYDATDGRPIPVPERVGILDRKLRVVSENTIRDKDWMRWAKHALRATYGYDWQGDNLLLARENLLAAVIEARRARFPKAAELSRRECRELATIISWNLWQMDGLRFVPPGYPADDDLLDNPKPAHCRILDWSDPRRPKPVFVRTLFRKG</sequence>